<dbReference type="InterPro" id="IPR008271">
    <property type="entry name" value="Ser/Thr_kinase_AS"/>
</dbReference>
<feature type="compositionally biased region" description="Pro residues" evidence="1">
    <location>
        <begin position="563"/>
        <end position="576"/>
    </location>
</feature>
<dbReference type="AlphaFoldDB" id="A0A9P6JJI7"/>
<gene>
    <name evidence="3" type="ORF">CPB83DRAFT_840022</name>
</gene>
<dbReference type="SMART" id="SM00220">
    <property type="entry name" value="S_TKc"/>
    <property type="match status" value="1"/>
</dbReference>
<dbReference type="Pfam" id="PF07714">
    <property type="entry name" value="PK_Tyr_Ser-Thr"/>
    <property type="match status" value="1"/>
</dbReference>
<dbReference type="Proteomes" id="UP000807306">
    <property type="component" value="Unassembled WGS sequence"/>
</dbReference>
<comment type="caution">
    <text evidence="3">The sequence shown here is derived from an EMBL/GenBank/DDBJ whole genome shotgun (WGS) entry which is preliminary data.</text>
</comment>
<dbReference type="InterPro" id="IPR000719">
    <property type="entry name" value="Prot_kinase_dom"/>
</dbReference>
<dbReference type="OrthoDB" id="346907at2759"/>
<evidence type="ECO:0000313" key="3">
    <source>
        <dbReference type="EMBL" id="KAF9523068.1"/>
    </source>
</evidence>
<proteinExistence type="predicted"/>
<reference evidence="3" key="1">
    <citation type="submission" date="2020-11" db="EMBL/GenBank/DDBJ databases">
        <authorList>
            <consortium name="DOE Joint Genome Institute"/>
            <person name="Ahrendt S."/>
            <person name="Riley R."/>
            <person name="Andreopoulos W."/>
            <person name="Labutti K."/>
            <person name="Pangilinan J."/>
            <person name="Ruiz-Duenas F.J."/>
            <person name="Barrasa J.M."/>
            <person name="Sanchez-Garcia M."/>
            <person name="Camarero S."/>
            <person name="Miyauchi S."/>
            <person name="Serrano A."/>
            <person name="Linde D."/>
            <person name="Babiker R."/>
            <person name="Drula E."/>
            <person name="Ayuso-Fernandez I."/>
            <person name="Pacheco R."/>
            <person name="Padilla G."/>
            <person name="Ferreira P."/>
            <person name="Barriuso J."/>
            <person name="Kellner H."/>
            <person name="Castanera R."/>
            <person name="Alfaro M."/>
            <person name="Ramirez L."/>
            <person name="Pisabarro A.G."/>
            <person name="Kuo A."/>
            <person name="Tritt A."/>
            <person name="Lipzen A."/>
            <person name="He G."/>
            <person name="Yan M."/>
            <person name="Ng V."/>
            <person name="Cullen D."/>
            <person name="Martin F."/>
            <person name="Rosso M.-N."/>
            <person name="Henrissat B."/>
            <person name="Hibbett D."/>
            <person name="Martinez A.T."/>
            <person name="Grigoriev I.V."/>
        </authorList>
    </citation>
    <scope>NUCLEOTIDE SEQUENCE</scope>
    <source>
        <strain evidence="3">CBS 506.95</strain>
    </source>
</reference>
<feature type="region of interest" description="Disordered" evidence="1">
    <location>
        <begin position="524"/>
        <end position="612"/>
    </location>
</feature>
<dbReference type="SUPFAM" id="SSF56112">
    <property type="entry name" value="Protein kinase-like (PK-like)"/>
    <property type="match status" value="1"/>
</dbReference>
<evidence type="ECO:0000256" key="1">
    <source>
        <dbReference type="SAM" id="MobiDB-lite"/>
    </source>
</evidence>
<protein>
    <submittedName>
        <fullName evidence="3">Kinase-like domain-containing protein</fullName>
    </submittedName>
</protein>
<dbReference type="InterPro" id="IPR051681">
    <property type="entry name" value="Ser/Thr_Kinases-Pseudokinases"/>
</dbReference>
<dbReference type="PROSITE" id="PS00108">
    <property type="entry name" value="PROTEIN_KINASE_ST"/>
    <property type="match status" value="1"/>
</dbReference>
<dbReference type="EMBL" id="MU157926">
    <property type="protein sequence ID" value="KAF9523068.1"/>
    <property type="molecule type" value="Genomic_DNA"/>
</dbReference>
<feature type="domain" description="Protein kinase" evidence="2">
    <location>
        <begin position="202"/>
        <end position="475"/>
    </location>
</feature>
<dbReference type="InterPro" id="IPR001245">
    <property type="entry name" value="Ser-Thr/Tyr_kinase_cat_dom"/>
</dbReference>
<keyword evidence="3" id="KW-0808">Transferase</keyword>
<keyword evidence="3" id="KW-0418">Kinase</keyword>
<name>A0A9P6JJI7_9AGAR</name>
<dbReference type="PANTHER" id="PTHR44329">
    <property type="entry name" value="SERINE/THREONINE-PROTEIN KINASE TNNI3K-RELATED"/>
    <property type="match status" value="1"/>
</dbReference>
<dbReference type="PROSITE" id="PS50011">
    <property type="entry name" value="PROTEIN_KINASE_DOM"/>
    <property type="match status" value="1"/>
</dbReference>
<dbReference type="Gene3D" id="1.10.510.10">
    <property type="entry name" value="Transferase(Phosphotransferase) domain 1"/>
    <property type="match status" value="1"/>
</dbReference>
<accession>A0A9P6JJI7</accession>
<sequence length="644" mass="72231">MTPSLFNQLDSITYLEHLQRTLAPEQLRPLLADIDEGLQVLSSDDHTNSELFISRVAAQLRRHPKLLHQFNCLITPRFRLECSTSTQQVDHFVVVHQVTHKARIVSFAECDPALPTSTDDILNFITSKNWWDNLLAFSPDKGWLECVAQLVQEISDDPFTPSECQLHARKRLRLLSKICIVPPSLFIHSTTTSILRRLSYDPASTTYVASGGFCDVHKASVQGTTLCFRVLRQAENTDKEKLKEDFCRELITWQQLSHPNIISLVGASLDASPGCFSFVLPWMPHGSIMNYLKKEPNHDKFRVICEVADGIEYLHSLNVSHKDIKGANILVRPDLVCVLTDFGLATFLDSQRSKASQGLGTLFWMAPELFPPEDEKTQPLSKDSRPRDVYSFGCTIAEILIGTDPKFIMWSMLRQLELNLPPSGHAWTPEEADLWFLVQQCIQVKPDDRPTIQLVRVGLGDIRQVRKSPPLRTFLPVSNSAPDIPVIRNWLRRQRHQAVKPKPHRLHLRGLLTPTTPNHPVVIDLDSSDESSPVSPTLRVRATSRLRPLPPTPRISLARLPALPTPPDTPAPPSPGTPTSARLIRLTRRPSLGRLNPTSRNFREPAAQPASPLRQAYHSGAVSIISNHDQNAAPARSGLSRFAS</sequence>
<keyword evidence="4" id="KW-1185">Reference proteome</keyword>
<evidence type="ECO:0000313" key="4">
    <source>
        <dbReference type="Proteomes" id="UP000807306"/>
    </source>
</evidence>
<organism evidence="3 4">
    <name type="scientific">Crepidotus variabilis</name>
    <dbReference type="NCBI Taxonomy" id="179855"/>
    <lineage>
        <taxon>Eukaryota</taxon>
        <taxon>Fungi</taxon>
        <taxon>Dikarya</taxon>
        <taxon>Basidiomycota</taxon>
        <taxon>Agaricomycotina</taxon>
        <taxon>Agaricomycetes</taxon>
        <taxon>Agaricomycetidae</taxon>
        <taxon>Agaricales</taxon>
        <taxon>Agaricineae</taxon>
        <taxon>Crepidotaceae</taxon>
        <taxon>Crepidotus</taxon>
    </lineage>
</organism>
<evidence type="ECO:0000259" key="2">
    <source>
        <dbReference type="PROSITE" id="PS50011"/>
    </source>
</evidence>
<dbReference type="InterPro" id="IPR011009">
    <property type="entry name" value="Kinase-like_dom_sf"/>
</dbReference>
<dbReference type="GO" id="GO:0004674">
    <property type="term" value="F:protein serine/threonine kinase activity"/>
    <property type="evidence" value="ECO:0007669"/>
    <property type="project" value="TreeGrafter"/>
</dbReference>
<dbReference type="GO" id="GO:0005524">
    <property type="term" value="F:ATP binding"/>
    <property type="evidence" value="ECO:0007669"/>
    <property type="project" value="InterPro"/>
</dbReference>